<dbReference type="Pfam" id="PF00589">
    <property type="entry name" value="Phage_integrase"/>
    <property type="match status" value="1"/>
</dbReference>
<dbReference type="InterPro" id="IPR011010">
    <property type="entry name" value="DNA_brk_join_enz"/>
</dbReference>
<dbReference type="SUPFAM" id="SSF56349">
    <property type="entry name" value="DNA breaking-rejoining enzymes"/>
    <property type="match status" value="1"/>
</dbReference>
<dbReference type="CDD" id="cd00397">
    <property type="entry name" value="DNA_BRE_C"/>
    <property type="match status" value="1"/>
</dbReference>
<dbReference type="Proteomes" id="UP001595693">
    <property type="component" value="Unassembled WGS sequence"/>
</dbReference>
<feature type="region of interest" description="Disordered" evidence="3">
    <location>
        <begin position="1"/>
        <end position="46"/>
    </location>
</feature>
<sequence>MADTAGRALGGTPVVDDHGHALEAPEAAAPRRRRGRPPGARAKTTERPITADDVAFLRATVQGVDARVAAEQYLSYLGVAIERKAADTYGDQLRGRVLAMASTWPELAEQAAIVWPEGAHPAMTGADQALASPAPGESAADTCPSLQEFAERFDADMYSEAELIELYEEEFGAAAPHTEANRPAPEPNPAAAEAGTGDFRRKLHALDWMDRRLAVRPQREDAVAQWLQLTPVQTQALRDAGVVSLGDLRDWMALKGVRWWNAIPRYGRVRGRRLQGWLDQSGILPGNGLEEPVRPPAGEIQEYSGQLVPFGDMVWPPALRGAVGGFRGTVNTLGAQDDLQAILAWFGTLRDNSPATQEVYRRAIERLALWAITERGRAISALESPDLLMFFDFLRKPPAHWVQTRVRTRTASDWRPLKGPLSAAGMLQTSVAVRQMLTYWYGTGYLALNPAVGMRGPKRTEVKMDVMRSFSAQDKEVIRTVVSSMDDGPRKRRLIAMIRLLQTAGLRRDEAARMTWSNLERMRIDGEASDSWALRFEGKGKVERIVPLQDATIEALEEHRADRIALAESGDLDAFKNLEPAKMPLLGILDERLAGKSEGSAGDLPHNARREGNADGGLSAARIYGLLKEFFGKCAKIAGPKSSDFLAASTHWLRHTFAHDTIAANEGQDGALAVAQALLGHADINTTMIYVKAELSSRKETVDKIQSIV</sequence>
<gene>
    <name evidence="5" type="ORF">ACFOW3_24970</name>
</gene>
<evidence type="ECO:0000313" key="6">
    <source>
        <dbReference type="Proteomes" id="UP001595693"/>
    </source>
</evidence>
<keyword evidence="1" id="KW-0229">DNA integration</keyword>
<keyword evidence="6" id="KW-1185">Reference proteome</keyword>
<evidence type="ECO:0000256" key="1">
    <source>
        <dbReference type="ARBA" id="ARBA00022908"/>
    </source>
</evidence>
<evidence type="ECO:0000256" key="3">
    <source>
        <dbReference type="SAM" id="MobiDB-lite"/>
    </source>
</evidence>
<dbReference type="EMBL" id="JBHSAJ010000145">
    <property type="protein sequence ID" value="MFC3937878.1"/>
    <property type="molecule type" value="Genomic_DNA"/>
</dbReference>
<protein>
    <submittedName>
        <fullName evidence="5">Tyrosine-type recombinase/integrase</fullName>
    </submittedName>
</protein>
<dbReference type="InterPro" id="IPR022169">
    <property type="entry name" value="DUF3701"/>
</dbReference>
<dbReference type="PANTHER" id="PTHR30349">
    <property type="entry name" value="PHAGE INTEGRASE-RELATED"/>
    <property type="match status" value="1"/>
</dbReference>
<dbReference type="PANTHER" id="PTHR30349:SF90">
    <property type="entry name" value="TYROSINE RECOMBINASE XERD"/>
    <property type="match status" value="1"/>
</dbReference>
<organism evidence="5 6">
    <name type="scientific">Acidovorax facilis</name>
    <dbReference type="NCBI Taxonomy" id="12917"/>
    <lineage>
        <taxon>Bacteria</taxon>
        <taxon>Pseudomonadati</taxon>
        <taxon>Pseudomonadota</taxon>
        <taxon>Betaproteobacteria</taxon>
        <taxon>Burkholderiales</taxon>
        <taxon>Comamonadaceae</taxon>
        <taxon>Acidovorax</taxon>
    </lineage>
</organism>
<keyword evidence="2" id="KW-0233">DNA recombination</keyword>
<reference evidence="6" key="1">
    <citation type="journal article" date="2019" name="Int. J. Syst. Evol. Microbiol.">
        <title>The Global Catalogue of Microorganisms (GCM) 10K type strain sequencing project: providing services to taxonomists for standard genome sequencing and annotation.</title>
        <authorList>
            <consortium name="The Broad Institute Genomics Platform"/>
            <consortium name="The Broad Institute Genome Sequencing Center for Infectious Disease"/>
            <person name="Wu L."/>
            <person name="Ma J."/>
        </authorList>
    </citation>
    <scope>NUCLEOTIDE SEQUENCE [LARGE SCALE GENOMIC DNA]</scope>
    <source>
        <strain evidence="6">CCUG 2113</strain>
    </source>
</reference>
<evidence type="ECO:0000313" key="5">
    <source>
        <dbReference type="EMBL" id="MFC3937878.1"/>
    </source>
</evidence>
<dbReference type="InterPro" id="IPR002104">
    <property type="entry name" value="Integrase_catalytic"/>
</dbReference>
<proteinExistence type="predicted"/>
<dbReference type="InterPro" id="IPR013762">
    <property type="entry name" value="Integrase-like_cat_sf"/>
</dbReference>
<dbReference type="InterPro" id="IPR050090">
    <property type="entry name" value="Tyrosine_recombinase_XerCD"/>
</dbReference>
<dbReference type="RefSeq" id="WP_055402349.1">
    <property type="nucleotide sequence ID" value="NZ_JBHSAJ010000145.1"/>
</dbReference>
<dbReference type="PROSITE" id="PS51898">
    <property type="entry name" value="TYR_RECOMBINASE"/>
    <property type="match status" value="1"/>
</dbReference>
<feature type="domain" description="Tyr recombinase" evidence="4">
    <location>
        <begin position="465"/>
        <end position="703"/>
    </location>
</feature>
<dbReference type="Pfam" id="PF12482">
    <property type="entry name" value="DUF3701"/>
    <property type="match status" value="1"/>
</dbReference>
<evidence type="ECO:0000259" key="4">
    <source>
        <dbReference type="PROSITE" id="PS51898"/>
    </source>
</evidence>
<accession>A0ABV8DH39</accession>
<name>A0ABV8DH39_9BURK</name>
<dbReference type="Gene3D" id="1.10.443.10">
    <property type="entry name" value="Intergrase catalytic core"/>
    <property type="match status" value="1"/>
</dbReference>
<comment type="caution">
    <text evidence="5">The sequence shown here is derived from an EMBL/GenBank/DDBJ whole genome shotgun (WGS) entry which is preliminary data.</text>
</comment>
<evidence type="ECO:0000256" key="2">
    <source>
        <dbReference type="ARBA" id="ARBA00023172"/>
    </source>
</evidence>